<name>C5M170_PERM5</name>
<dbReference type="OrthoDB" id="10608557at2759"/>
<keyword evidence="3" id="KW-1185">Reference proteome</keyword>
<proteinExistence type="predicted"/>
<evidence type="ECO:0000256" key="1">
    <source>
        <dbReference type="SAM" id="Phobius"/>
    </source>
</evidence>
<keyword evidence="1" id="KW-1133">Transmembrane helix</keyword>
<feature type="transmembrane region" description="Helical" evidence="1">
    <location>
        <begin position="60"/>
        <end position="85"/>
    </location>
</feature>
<keyword evidence="1" id="KW-0472">Membrane</keyword>
<dbReference type="GeneID" id="9054677"/>
<dbReference type="Proteomes" id="UP000007800">
    <property type="component" value="Unassembled WGS sequence"/>
</dbReference>
<dbReference type="RefSeq" id="XP_002764583.1">
    <property type="nucleotide sequence ID" value="XM_002764537.1"/>
</dbReference>
<dbReference type="InParanoid" id="C5M170"/>
<feature type="transmembrane region" description="Helical" evidence="1">
    <location>
        <begin position="21"/>
        <end position="54"/>
    </location>
</feature>
<evidence type="ECO:0000313" key="3">
    <source>
        <dbReference type="Proteomes" id="UP000007800"/>
    </source>
</evidence>
<feature type="transmembrane region" description="Helical" evidence="1">
    <location>
        <begin position="92"/>
        <end position="118"/>
    </location>
</feature>
<dbReference type="AlphaFoldDB" id="C5M170"/>
<protein>
    <submittedName>
        <fullName evidence="2">Uncharacterized protein</fullName>
    </submittedName>
</protein>
<reference evidence="2 3" key="1">
    <citation type="submission" date="2008-07" db="EMBL/GenBank/DDBJ databases">
        <authorList>
            <person name="El-Sayed N."/>
            <person name="Caler E."/>
            <person name="Inman J."/>
            <person name="Amedeo P."/>
            <person name="Hass B."/>
            <person name="Wortman J."/>
        </authorList>
    </citation>
    <scope>NUCLEOTIDE SEQUENCE [LARGE SCALE GENOMIC DNA]</scope>
    <source>
        <strain evidence="3">ATCC 50983 / TXsc</strain>
    </source>
</reference>
<organism evidence="3">
    <name type="scientific">Perkinsus marinus (strain ATCC 50983 / TXsc)</name>
    <dbReference type="NCBI Taxonomy" id="423536"/>
    <lineage>
        <taxon>Eukaryota</taxon>
        <taxon>Sar</taxon>
        <taxon>Alveolata</taxon>
        <taxon>Perkinsozoa</taxon>
        <taxon>Perkinsea</taxon>
        <taxon>Perkinsida</taxon>
        <taxon>Perkinsidae</taxon>
        <taxon>Perkinsus</taxon>
    </lineage>
</organism>
<dbReference type="OMA" id="CTFEATI"/>
<evidence type="ECO:0000313" key="2">
    <source>
        <dbReference type="EMBL" id="EEQ97300.1"/>
    </source>
</evidence>
<gene>
    <name evidence="2" type="ORF">Pmar_PMAR024744</name>
</gene>
<sequence length="196" mass="20898">MLYWRCFHKQVAAQRSAVAVAVVFAVAAAVVMVVMVVMVVVVAVVAVVVVAAVAVAVVVILAAVVVMVITVVMVVVAVVVVMVAFVAAAAVVVVVIVAVVVVMFVTVVVAVVVIVTFVDRETKPIVITYKNMAKTAPYKRIEGALPVYGAQPGDAIDLKLSELLQRRPDLSVICRIQREVDELRNLFTNHMSLYTG</sequence>
<keyword evidence="1" id="KW-0812">Transmembrane</keyword>
<accession>C5M170</accession>
<dbReference type="EMBL" id="GG687290">
    <property type="protein sequence ID" value="EEQ97300.1"/>
    <property type="molecule type" value="Genomic_DNA"/>
</dbReference>